<dbReference type="InterPro" id="IPR025049">
    <property type="entry name" value="Mfa-like_1"/>
</dbReference>
<evidence type="ECO:0008006" key="3">
    <source>
        <dbReference type="Google" id="ProtNLM"/>
    </source>
</evidence>
<gene>
    <name evidence="2" type="ORF">EE52_0220410</name>
</gene>
<reference evidence="2" key="1">
    <citation type="book" date="2014" name="THE 24TH EUROPEAN CONGRESS OF CLINICAL MICROBIOLOGY AND INFECTIOUS DISEASES" publisher="ECCMID 2014" city="Barcelona, Spain">
        <title>Identification of resistance genes in three multidrug-resistant Bacteroides fragilis isolates by whole genome sequencing.</title>
        <editorList>
            <person name="Unknown"/>
            <person name="A."/>
        </editorList>
        <authorList>
            <person name="Sydenham T.V."/>
            <person name="Hasman H."/>
            <person name="Wang M."/>
            <person name="Soki J."/>
            <person name="Nagy E."/>
            <person name="Justesen U.S."/>
        </authorList>
    </citation>
    <scope>NUCLEOTIDE SEQUENCE</scope>
    <source>
        <strain evidence="2">DCMOUH0018B</strain>
    </source>
</reference>
<proteinExistence type="predicted"/>
<protein>
    <recommendedName>
        <fullName evidence="3">Fimbrillin family protein</fullName>
    </recommendedName>
</protein>
<reference evidence="2" key="2">
    <citation type="submission" date="2014-07" db="EMBL/GenBank/DDBJ databases">
        <title>Genetics and epidemiology of antimicrobial resistance in B. fragilis group.</title>
        <authorList>
            <person name="Sydenham T.V."/>
            <person name="Hasman H."/>
            <person name="Kemp M."/>
            <person name="Justesen U.S."/>
        </authorList>
    </citation>
    <scope>NUCLEOTIDE SEQUENCE [LARGE SCALE GENOMIC DNA]</scope>
    <source>
        <strain evidence="2">DCMOUH0018B</strain>
    </source>
</reference>
<evidence type="ECO:0000256" key="1">
    <source>
        <dbReference type="SAM" id="MobiDB-lite"/>
    </source>
</evidence>
<name>A0A0I9UJ36_BACFG</name>
<dbReference type="AlphaFoldDB" id="A0A0I9UJ36"/>
<comment type="caution">
    <text evidence="2">The sequence shown here is derived from an EMBL/GenBank/DDBJ whole genome shotgun (WGS) entry which is preliminary data.</text>
</comment>
<dbReference type="PATRIC" id="fig|817.53.peg.4215"/>
<feature type="region of interest" description="Disordered" evidence="1">
    <location>
        <begin position="299"/>
        <end position="318"/>
    </location>
</feature>
<sequence>MIFKPKYMIKVVALIGFCFCSCTERTLEPRPEVEPVPIRLYTGIRTRALVSTFGETSVGIAYGSRTGEYDGAWDGVATDNEIRLTPERYYPADGSALFLRGYYPPAPLEADGSLTYRLTGEEDLMLTGEQSGSLSSPFGPAEEQSLMYCHLLTRLSFALTIEAENTEGFRIRELHLNGLAGEVSLSLATELLTAADETVSVPIYTVEEGGDGLGFTDGKLSLPGYVLVQPSATFTLDLTLAVDDDRTHDRVYRELPIRFEGGGAGEGGISYTVKVELPSPSAPDPAEISAVATVGEWQAGKPGSGELDGGKVSGESLK</sequence>
<dbReference type="EMBL" id="JMZZ02000225">
    <property type="protein sequence ID" value="KFX72719.1"/>
    <property type="molecule type" value="Genomic_DNA"/>
</dbReference>
<accession>A0A0I9UJ36</accession>
<dbReference type="RefSeq" id="WP_044301837.1">
    <property type="nucleotide sequence ID" value="NZ_CAEUHN010000012.1"/>
</dbReference>
<organism evidence="2">
    <name type="scientific">Bacteroides fragilis</name>
    <dbReference type="NCBI Taxonomy" id="817"/>
    <lineage>
        <taxon>Bacteria</taxon>
        <taxon>Pseudomonadati</taxon>
        <taxon>Bacteroidota</taxon>
        <taxon>Bacteroidia</taxon>
        <taxon>Bacteroidales</taxon>
        <taxon>Bacteroidaceae</taxon>
        <taxon>Bacteroides</taxon>
    </lineage>
</organism>
<dbReference type="Pfam" id="PF13149">
    <property type="entry name" value="Mfa_like_1"/>
    <property type="match status" value="1"/>
</dbReference>
<evidence type="ECO:0000313" key="2">
    <source>
        <dbReference type="EMBL" id="KFX72719.1"/>
    </source>
</evidence>